<evidence type="ECO:0000259" key="2">
    <source>
        <dbReference type="Pfam" id="PF01764"/>
    </source>
</evidence>
<dbReference type="Pfam" id="PF01764">
    <property type="entry name" value="Lipase_3"/>
    <property type="match status" value="1"/>
</dbReference>
<sequence>MGQLLLHPEKIRFKNAATVSGMMIEQPPEGIDHIKQEVVDSLIATRAAYEPTIAGVEEVLNRKYDLHTSKYELLYHRDFEVANNVLGSSVAAQQQIEEGMGGEQCEQVFVIVRSSSGHILVACRGTFGVSDILQDMKLAKLSVPFARRGRAQIGFVERAMCLPLELFLSLLRAGEKLIFTGHSMGGAVASLVALRVLEALASVPRHRIIARTRVQCITFATVPFADLQLAEHIDSCFRDCFHNVISKHDIVPRAHNVLPNLIFPLARSLIELLEERWELRACKALLEHAAATGLHCDSSAITTSSSSSSGSSSVIVSAISVQKLLLKLEQSLPILWPLTWFFTFVLQCADSDEESLLWSHCGHLLLLDPQAQEPSALIRREAMHTLDEFNCMEGKSMFQIYFEHGLANHYACLARSSVGPTSSNNSNSNNSSSSSSNNNNSSSSSMSCTMSLADVMQLPTGLSMKEVMGNPWTTCLQPLLHKMLLKLTGNDFQTFR</sequence>
<protein>
    <recommendedName>
        <fullName evidence="2">Fungal lipase-type domain-containing protein</fullName>
    </recommendedName>
</protein>
<accession>A0ABP1AX07</accession>
<keyword evidence="4" id="KW-1185">Reference proteome</keyword>
<dbReference type="InterPro" id="IPR029058">
    <property type="entry name" value="AB_hydrolase_fold"/>
</dbReference>
<evidence type="ECO:0000256" key="1">
    <source>
        <dbReference type="SAM" id="MobiDB-lite"/>
    </source>
</evidence>
<feature type="domain" description="Fungal lipase-type" evidence="2">
    <location>
        <begin position="121"/>
        <end position="255"/>
    </location>
</feature>
<proteinExistence type="predicted"/>
<dbReference type="InterPro" id="IPR051218">
    <property type="entry name" value="Sec_MonoDiacylglyc_Lipase"/>
</dbReference>
<dbReference type="SUPFAM" id="SSF53474">
    <property type="entry name" value="alpha/beta-Hydrolases"/>
    <property type="match status" value="1"/>
</dbReference>
<dbReference type="PANTHER" id="PTHR45856">
    <property type="entry name" value="ALPHA/BETA-HYDROLASES SUPERFAMILY PROTEIN"/>
    <property type="match status" value="1"/>
</dbReference>
<gene>
    <name evidence="3" type="ORF">CSSPJE1EN2_LOCUS9826</name>
</gene>
<organism evidence="3 4">
    <name type="scientific">Sphagnum jensenii</name>
    <dbReference type="NCBI Taxonomy" id="128206"/>
    <lineage>
        <taxon>Eukaryota</taxon>
        <taxon>Viridiplantae</taxon>
        <taxon>Streptophyta</taxon>
        <taxon>Embryophyta</taxon>
        <taxon>Bryophyta</taxon>
        <taxon>Sphagnophytina</taxon>
        <taxon>Sphagnopsida</taxon>
        <taxon>Sphagnales</taxon>
        <taxon>Sphagnaceae</taxon>
        <taxon>Sphagnum</taxon>
    </lineage>
</organism>
<dbReference type="Gene3D" id="3.40.50.1820">
    <property type="entry name" value="alpha/beta hydrolase"/>
    <property type="match status" value="1"/>
</dbReference>
<name>A0ABP1AX07_9BRYO</name>
<dbReference type="InterPro" id="IPR002921">
    <property type="entry name" value="Fungal_lipase-type"/>
</dbReference>
<evidence type="ECO:0000313" key="3">
    <source>
        <dbReference type="EMBL" id="CAK9866831.1"/>
    </source>
</evidence>
<dbReference type="Proteomes" id="UP001497522">
    <property type="component" value="Chromosome 16"/>
</dbReference>
<evidence type="ECO:0000313" key="4">
    <source>
        <dbReference type="Proteomes" id="UP001497522"/>
    </source>
</evidence>
<reference evidence="3" key="1">
    <citation type="submission" date="2024-03" db="EMBL/GenBank/DDBJ databases">
        <authorList>
            <consortium name="ELIXIR-Norway"/>
            <consortium name="Elixir Norway"/>
        </authorList>
    </citation>
    <scope>NUCLEOTIDE SEQUENCE</scope>
</reference>
<dbReference type="EMBL" id="OZ023717">
    <property type="protein sequence ID" value="CAK9866831.1"/>
    <property type="molecule type" value="Genomic_DNA"/>
</dbReference>
<dbReference type="CDD" id="cd00519">
    <property type="entry name" value="Lipase_3"/>
    <property type="match status" value="1"/>
</dbReference>
<dbReference type="PANTHER" id="PTHR45856:SF21">
    <property type="entry name" value="FUNGAL LIPASE-LIKE DOMAIN-CONTAINING PROTEIN"/>
    <property type="match status" value="1"/>
</dbReference>
<feature type="compositionally biased region" description="Low complexity" evidence="1">
    <location>
        <begin position="422"/>
        <end position="445"/>
    </location>
</feature>
<feature type="region of interest" description="Disordered" evidence="1">
    <location>
        <begin position="422"/>
        <end position="447"/>
    </location>
</feature>